<proteinExistence type="predicted"/>
<comment type="caution">
    <text evidence="2">The sequence shown here is derived from an EMBL/GenBank/DDBJ whole genome shotgun (WGS) entry which is preliminary data.</text>
</comment>
<feature type="region of interest" description="Disordered" evidence="1">
    <location>
        <begin position="31"/>
        <end position="57"/>
    </location>
</feature>
<evidence type="ECO:0000256" key="1">
    <source>
        <dbReference type="SAM" id="MobiDB-lite"/>
    </source>
</evidence>
<protein>
    <submittedName>
        <fullName evidence="2">Uncharacterized protein</fullName>
    </submittedName>
</protein>
<evidence type="ECO:0000313" key="2">
    <source>
        <dbReference type="EMBL" id="KAK3801467.1"/>
    </source>
</evidence>
<evidence type="ECO:0000313" key="3">
    <source>
        <dbReference type="Proteomes" id="UP001283361"/>
    </source>
</evidence>
<gene>
    <name evidence="2" type="ORF">RRG08_010047</name>
</gene>
<dbReference type="AlphaFoldDB" id="A0AAE1EC25"/>
<organism evidence="2 3">
    <name type="scientific">Elysia crispata</name>
    <name type="common">lettuce slug</name>
    <dbReference type="NCBI Taxonomy" id="231223"/>
    <lineage>
        <taxon>Eukaryota</taxon>
        <taxon>Metazoa</taxon>
        <taxon>Spiralia</taxon>
        <taxon>Lophotrochozoa</taxon>
        <taxon>Mollusca</taxon>
        <taxon>Gastropoda</taxon>
        <taxon>Heterobranchia</taxon>
        <taxon>Euthyneura</taxon>
        <taxon>Panpulmonata</taxon>
        <taxon>Sacoglossa</taxon>
        <taxon>Placobranchoidea</taxon>
        <taxon>Plakobranchidae</taxon>
        <taxon>Elysia</taxon>
    </lineage>
</organism>
<accession>A0AAE1EC25</accession>
<name>A0AAE1EC25_9GAST</name>
<sequence length="100" mass="11404">MLFAPEVCEATSKPNIASSYNSAKGDIDTILAPFRPRPPKRASDLQNQRKRQKTAAHVQPKRRWLWGWSVGPVIHRDILRGFELRTIINIDVTAELDLDI</sequence>
<feature type="compositionally biased region" description="Basic residues" evidence="1">
    <location>
        <begin position="48"/>
        <end position="57"/>
    </location>
</feature>
<keyword evidence="3" id="KW-1185">Reference proteome</keyword>
<dbReference type="Proteomes" id="UP001283361">
    <property type="component" value="Unassembled WGS sequence"/>
</dbReference>
<dbReference type="EMBL" id="JAWDGP010000310">
    <property type="protein sequence ID" value="KAK3801467.1"/>
    <property type="molecule type" value="Genomic_DNA"/>
</dbReference>
<reference evidence="2" key="1">
    <citation type="journal article" date="2023" name="G3 (Bethesda)">
        <title>A reference genome for the long-term kleptoplast-retaining sea slug Elysia crispata morphotype clarki.</title>
        <authorList>
            <person name="Eastman K.E."/>
            <person name="Pendleton A.L."/>
            <person name="Shaikh M.A."/>
            <person name="Suttiyut T."/>
            <person name="Ogas R."/>
            <person name="Tomko P."/>
            <person name="Gavelis G."/>
            <person name="Widhalm J.R."/>
            <person name="Wisecaver J.H."/>
        </authorList>
    </citation>
    <scope>NUCLEOTIDE SEQUENCE</scope>
    <source>
        <strain evidence="2">ECLA1</strain>
    </source>
</reference>